<evidence type="ECO:0000313" key="1">
    <source>
        <dbReference type="EMBL" id="MBB5264679.1"/>
    </source>
</evidence>
<keyword evidence="2" id="KW-1185">Reference proteome</keyword>
<dbReference type="RefSeq" id="WP_183773514.1">
    <property type="nucleotide sequence ID" value="NZ_JACHFW010000006.1"/>
</dbReference>
<sequence>MGMGAEFVILGLENQSHVHYAMPLRILLYDGLNYFKEYSQIAKNNKREKRISNTEFLSGFKKTDRLHPVFTIVAYYSEIPWDGPKCLKDIMLPMAPELECYFNDYSLNLLQICDTSSYIFHHPDVNAVFDLIHKVTELPIAEIEAIKKTLTL</sequence>
<organism evidence="1 2">
    <name type="scientific">Catenibacillus scindens</name>
    <dbReference type="NCBI Taxonomy" id="673271"/>
    <lineage>
        <taxon>Bacteria</taxon>
        <taxon>Bacillati</taxon>
        <taxon>Bacillota</taxon>
        <taxon>Clostridia</taxon>
        <taxon>Lachnospirales</taxon>
        <taxon>Lachnospiraceae</taxon>
        <taxon>Catenibacillus</taxon>
    </lineage>
</organism>
<accession>A0A7W8HAB7</accession>
<evidence type="ECO:0008006" key="3">
    <source>
        <dbReference type="Google" id="ProtNLM"/>
    </source>
</evidence>
<reference evidence="1 2" key="1">
    <citation type="submission" date="2020-08" db="EMBL/GenBank/DDBJ databases">
        <title>Genomic Encyclopedia of Type Strains, Phase IV (KMG-IV): sequencing the most valuable type-strain genomes for metagenomic binning, comparative biology and taxonomic classification.</title>
        <authorList>
            <person name="Goeker M."/>
        </authorList>
    </citation>
    <scope>NUCLEOTIDE SEQUENCE [LARGE SCALE GENOMIC DNA]</scope>
    <source>
        <strain evidence="1 2">DSM 106146</strain>
    </source>
</reference>
<evidence type="ECO:0000313" key="2">
    <source>
        <dbReference type="Proteomes" id="UP000543642"/>
    </source>
</evidence>
<dbReference type="AlphaFoldDB" id="A0A7W8HAB7"/>
<name>A0A7W8HAB7_9FIRM</name>
<dbReference type="Proteomes" id="UP000543642">
    <property type="component" value="Unassembled WGS sequence"/>
</dbReference>
<proteinExistence type="predicted"/>
<comment type="caution">
    <text evidence="1">The sequence shown here is derived from an EMBL/GenBank/DDBJ whole genome shotgun (WGS) entry which is preliminary data.</text>
</comment>
<gene>
    <name evidence="1" type="ORF">HNP82_001807</name>
</gene>
<protein>
    <recommendedName>
        <fullName evidence="3">Transposase (putative) YhgA-like domain-containing protein</fullName>
    </recommendedName>
</protein>
<dbReference type="EMBL" id="JACHFW010000006">
    <property type="protein sequence ID" value="MBB5264679.1"/>
    <property type="molecule type" value="Genomic_DNA"/>
</dbReference>